<evidence type="ECO:0000256" key="2">
    <source>
        <dbReference type="ARBA" id="ARBA00022908"/>
    </source>
</evidence>
<dbReference type="InterPro" id="IPR044068">
    <property type="entry name" value="CB"/>
</dbReference>
<proteinExistence type="inferred from homology"/>
<protein>
    <submittedName>
        <fullName evidence="8">Tyrosine-type recombinase/integrase</fullName>
    </submittedName>
</protein>
<comment type="caution">
    <text evidence="8">The sequence shown here is derived from an EMBL/GenBank/DDBJ whole genome shotgun (WGS) entry which is preliminary data.</text>
</comment>
<evidence type="ECO:0000259" key="6">
    <source>
        <dbReference type="PROSITE" id="PS51898"/>
    </source>
</evidence>
<sequence>MNIQDQTRFNSLYQRYLNELTLQGKSPKTINMYSRCLRQVGDYFDCYPDQLTAEQLKTYFLDLVDRRSWSMVKVARNAIQFFYKHVLGRPWQWINIVKPPKVQPLQDVLSQDEVCRVINQTHKLSYQVFYLTSYSMGLRLAETLNLKVADIDSHLMRVHIRFTKGNKDRFVPLPLATLKALRLYWKTHRHPELLFPGGKPPFVREGKAMSMDRGGVQKAIKLIAKECGISKNVHVHTLRHSFATHLLENGVNLRSIQTLLGHASPITTARYTKMTEEAQQNSALMINALIDGFHIHWKNHDQEEK</sequence>
<dbReference type="InterPro" id="IPR011010">
    <property type="entry name" value="DNA_brk_join_enz"/>
</dbReference>
<accession>A0ABP7M6U6</accession>
<dbReference type="PANTHER" id="PTHR30349:SF64">
    <property type="entry name" value="PROPHAGE INTEGRASE INTD-RELATED"/>
    <property type="match status" value="1"/>
</dbReference>
<dbReference type="Gene3D" id="1.10.150.130">
    <property type="match status" value="1"/>
</dbReference>
<dbReference type="RefSeq" id="WP_344795713.1">
    <property type="nucleotide sequence ID" value="NZ_BAABBN010000004.1"/>
</dbReference>
<comment type="similarity">
    <text evidence="1">Belongs to the 'phage' integrase family.</text>
</comment>
<feature type="domain" description="Core-binding (CB)" evidence="7">
    <location>
        <begin position="7"/>
        <end position="87"/>
    </location>
</feature>
<dbReference type="PANTHER" id="PTHR30349">
    <property type="entry name" value="PHAGE INTEGRASE-RELATED"/>
    <property type="match status" value="1"/>
</dbReference>
<dbReference type="InterPro" id="IPR010998">
    <property type="entry name" value="Integrase_recombinase_N"/>
</dbReference>
<dbReference type="PROSITE" id="PS51900">
    <property type="entry name" value="CB"/>
    <property type="match status" value="1"/>
</dbReference>
<evidence type="ECO:0000259" key="7">
    <source>
        <dbReference type="PROSITE" id="PS51900"/>
    </source>
</evidence>
<keyword evidence="3 5" id="KW-0238">DNA-binding</keyword>
<dbReference type="Gene3D" id="1.10.443.10">
    <property type="entry name" value="Intergrase catalytic core"/>
    <property type="match status" value="1"/>
</dbReference>
<dbReference type="InterPro" id="IPR050090">
    <property type="entry name" value="Tyrosine_recombinase_XerCD"/>
</dbReference>
<dbReference type="InterPro" id="IPR004107">
    <property type="entry name" value="Integrase_SAM-like_N"/>
</dbReference>
<reference evidence="9" key="1">
    <citation type="journal article" date="2019" name="Int. J. Syst. Evol. Microbiol.">
        <title>The Global Catalogue of Microorganisms (GCM) 10K type strain sequencing project: providing services to taxonomists for standard genome sequencing and annotation.</title>
        <authorList>
            <consortium name="The Broad Institute Genomics Platform"/>
            <consortium name="The Broad Institute Genome Sequencing Center for Infectious Disease"/>
            <person name="Wu L."/>
            <person name="Ma J."/>
        </authorList>
    </citation>
    <scope>NUCLEOTIDE SEQUENCE [LARGE SCALE GENOMIC DNA]</scope>
    <source>
        <strain evidence="9">JCM 17551</strain>
    </source>
</reference>
<keyword evidence="9" id="KW-1185">Reference proteome</keyword>
<evidence type="ECO:0000313" key="8">
    <source>
        <dbReference type="EMBL" id="GAA3915703.1"/>
    </source>
</evidence>
<dbReference type="PROSITE" id="PS51898">
    <property type="entry name" value="TYR_RECOMBINASE"/>
    <property type="match status" value="1"/>
</dbReference>
<name>A0ABP7M6U6_9GAMM</name>
<keyword evidence="4" id="KW-0233">DNA recombination</keyword>
<evidence type="ECO:0000256" key="5">
    <source>
        <dbReference type="PROSITE-ProRule" id="PRU01248"/>
    </source>
</evidence>
<keyword evidence="2" id="KW-0229">DNA integration</keyword>
<dbReference type="InterPro" id="IPR013762">
    <property type="entry name" value="Integrase-like_cat_sf"/>
</dbReference>
<dbReference type="EMBL" id="BAABBN010000004">
    <property type="protein sequence ID" value="GAA3915703.1"/>
    <property type="molecule type" value="Genomic_DNA"/>
</dbReference>
<evidence type="ECO:0000256" key="1">
    <source>
        <dbReference type="ARBA" id="ARBA00008857"/>
    </source>
</evidence>
<dbReference type="InterPro" id="IPR002104">
    <property type="entry name" value="Integrase_catalytic"/>
</dbReference>
<dbReference type="Pfam" id="PF00589">
    <property type="entry name" value="Phage_integrase"/>
    <property type="match status" value="1"/>
</dbReference>
<evidence type="ECO:0000313" key="9">
    <source>
        <dbReference type="Proteomes" id="UP001501565"/>
    </source>
</evidence>
<gene>
    <name evidence="8" type="ORF">GCM10022277_07960</name>
</gene>
<dbReference type="Pfam" id="PF13495">
    <property type="entry name" value="Phage_int_SAM_4"/>
    <property type="match status" value="1"/>
</dbReference>
<evidence type="ECO:0000256" key="3">
    <source>
        <dbReference type="ARBA" id="ARBA00023125"/>
    </source>
</evidence>
<dbReference type="SUPFAM" id="SSF56349">
    <property type="entry name" value="DNA breaking-rejoining enzymes"/>
    <property type="match status" value="1"/>
</dbReference>
<evidence type="ECO:0000256" key="4">
    <source>
        <dbReference type="ARBA" id="ARBA00023172"/>
    </source>
</evidence>
<feature type="domain" description="Tyr recombinase" evidence="6">
    <location>
        <begin position="104"/>
        <end position="284"/>
    </location>
</feature>
<organism evidence="8 9">
    <name type="scientific">Litoribacillus peritrichatus</name>
    <dbReference type="NCBI Taxonomy" id="718191"/>
    <lineage>
        <taxon>Bacteria</taxon>
        <taxon>Pseudomonadati</taxon>
        <taxon>Pseudomonadota</taxon>
        <taxon>Gammaproteobacteria</taxon>
        <taxon>Oceanospirillales</taxon>
        <taxon>Oceanospirillaceae</taxon>
        <taxon>Litoribacillus</taxon>
    </lineage>
</organism>
<dbReference type="Proteomes" id="UP001501565">
    <property type="component" value="Unassembled WGS sequence"/>
</dbReference>